<name>A0ABS9MUF2_9ACTN</name>
<evidence type="ECO:0000313" key="3">
    <source>
        <dbReference type="Proteomes" id="UP001201629"/>
    </source>
</evidence>
<keyword evidence="1" id="KW-0812">Transmembrane</keyword>
<feature type="transmembrane region" description="Helical" evidence="1">
    <location>
        <begin position="6"/>
        <end position="29"/>
    </location>
</feature>
<sequence length="178" mass="20202">MAATEVALWVPLASGALGILGALAGTGITQRATRLREDRRWGRERELDQERHDRERLARQRERRASLYVDLAEYTQGEQSTLEATTDEYSDSPVQVPDLQHPDRLTARVKLYASPQVGESWAALVRTMERIRWEWFEGDVNENEHHRWLDPDNPAAVELGKAIKDMQSVLRAAADGDA</sequence>
<evidence type="ECO:0000256" key="1">
    <source>
        <dbReference type="SAM" id="Phobius"/>
    </source>
</evidence>
<protein>
    <submittedName>
        <fullName evidence="2">Uncharacterized protein</fullName>
    </submittedName>
</protein>
<gene>
    <name evidence="2" type="ORF">NIE79_001439</name>
</gene>
<evidence type="ECO:0000313" key="2">
    <source>
        <dbReference type="EMBL" id="MCG5441317.1"/>
    </source>
</evidence>
<accession>A0ABS9MUF2</accession>
<comment type="caution">
    <text evidence="2">The sequence shown here is derived from an EMBL/GenBank/DDBJ whole genome shotgun (WGS) entry which is preliminary data.</text>
</comment>
<keyword evidence="1" id="KW-1133">Transmembrane helix</keyword>
<reference evidence="2 3" key="1">
    <citation type="submission" date="2022-01" db="EMBL/GenBank/DDBJ databases">
        <authorList>
            <person name="Riesco R."/>
            <person name="Trujillo M.E."/>
        </authorList>
    </citation>
    <scope>NUCLEOTIDE SEQUENCE [LARGE SCALE GENOMIC DNA]</scope>
    <source>
        <strain evidence="2 3">NIE79</strain>
    </source>
</reference>
<organism evidence="2 3">
    <name type="scientific">Micromonospora trifolii</name>
    <dbReference type="NCBI Taxonomy" id="2911208"/>
    <lineage>
        <taxon>Bacteria</taxon>
        <taxon>Bacillati</taxon>
        <taxon>Actinomycetota</taxon>
        <taxon>Actinomycetes</taxon>
        <taxon>Micromonosporales</taxon>
        <taxon>Micromonosporaceae</taxon>
        <taxon>Micromonospora</taxon>
    </lineage>
</organism>
<dbReference type="EMBL" id="JAKKFD010000002">
    <property type="protein sequence ID" value="MCG5441317.1"/>
    <property type="molecule type" value="Genomic_DNA"/>
</dbReference>
<proteinExistence type="predicted"/>
<dbReference type="RefSeq" id="WP_238676744.1">
    <property type="nucleotide sequence ID" value="NZ_JAKKFD010000002.1"/>
</dbReference>
<dbReference type="Proteomes" id="UP001201629">
    <property type="component" value="Unassembled WGS sequence"/>
</dbReference>
<keyword evidence="3" id="KW-1185">Reference proteome</keyword>
<keyword evidence="1" id="KW-0472">Membrane</keyword>